<organism evidence="2">
    <name type="scientific">Arundo donax</name>
    <name type="common">Giant reed</name>
    <name type="synonym">Donax arundinaceus</name>
    <dbReference type="NCBI Taxonomy" id="35708"/>
    <lineage>
        <taxon>Eukaryota</taxon>
        <taxon>Viridiplantae</taxon>
        <taxon>Streptophyta</taxon>
        <taxon>Embryophyta</taxon>
        <taxon>Tracheophyta</taxon>
        <taxon>Spermatophyta</taxon>
        <taxon>Magnoliopsida</taxon>
        <taxon>Liliopsida</taxon>
        <taxon>Poales</taxon>
        <taxon>Poaceae</taxon>
        <taxon>PACMAD clade</taxon>
        <taxon>Arundinoideae</taxon>
        <taxon>Arundineae</taxon>
        <taxon>Arundo</taxon>
    </lineage>
</organism>
<protein>
    <recommendedName>
        <fullName evidence="1">Reverse transcriptase zinc-binding domain-containing protein</fullName>
    </recommendedName>
</protein>
<reference evidence="2" key="1">
    <citation type="submission" date="2014-09" db="EMBL/GenBank/DDBJ databases">
        <authorList>
            <person name="Magalhaes I.L.F."/>
            <person name="Oliveira U."/>
            <person name="Santos F.R."/>
            <person name="Vidigal T.H.D.A."/>
            <person name="Brescovit A.D."/>
            <person name="Santos A.J."/>
        </authorList>
    </citation>
    <scope>NUCLEOTIDE SEQUENCE</scope>
    <source>
        <tissue evidence="2">Shoot tissue taken approximately 20 cm above the soil surface</tissue>
    </source>
</reference>
<dbReference type="InterPro" id="IPR026960">
    <property type="entry name" value="RVT-Znf"/>
</dbReference>
<evidence type="ECO:0000259" key="1">
    <source>
        <dbReference type="Pfam" id="PF13966"/>
    </source>
</evidence>
<proteinExistence type="predicted"/>
<reference evidence="2" key="2">
    <citation type="journal article" date="2015" name="Data Brief">
        <title>Shoot transcriptome of the giant reed, Arundo donax.</title>
        <authorList>
            <person name="Barrero R.A."/>
            <person name="Guerrero F.D."/>
            <person name="Moolhuijzen P."/>
            <person name="Goolsby J.A."/>
            <person name="Tidwell J."/>
            <person name="Bellgard S.E."/>
            <person name="Bellgard M.I."/>
        </authorList>
    </citation>
    <scope>NUCLEOTIDE SEQUENCE</scope>
    <source>
        <tissue evidence="2">Shoot tissue taken approximately 20 cm above the soil surface</tissue>
    </source>
</reference>
<name>A0A0A9DUI9_ARUDO</name>
<sequence>MDRLNTRNILRRKIFNIQDNNYNCILCNSNMEETTFHLFFSCQFSVRVWNYLDIHWDHGLDFFSMMQQAKADRQLSFFMEVFIVAAWHIWKQKNSWIFESRQPNFEAWKEGFHEEMSLQTYRFRQILKVAVTSWLQNLA</sequence>
<dbReference type="Pfam" id="PF13966">
    <property type="entry name" value="zf-RVT"/>
    <property type="match status" value="1"/>
</dbReference>
<dbReference type="AlphaFoldDB" id="A0A0A9DUI9"/>
<dbReference type="EMBL" id="GBRH01208565">
    <property type="protein sequence ID" value="JAD89330.1"/>
    <property type="molecule type" value="Transcribed_RNA"/>
</dbReference>
<feature type="domain" description="Reverse transcriptase zinc-binding" evidence="1">
    <location>
        <begin position="2"/>
        <end position="49"/>
    </location>
</feature>
<accession>A0A0A9DUI9</accession>
<evidence type="ECO:0000313" key="2">
    <source>
        <dbReference type="EMBL" id="JAD89330.1"/>
    </source>
</evidence>